<evidence type="ECO:0000256" key="3">
    <source>
        <dbReference type="ARBA" id="ARBA00022692"/>
    </source>
</evidence>
<dbReference type="Proteomes" id="UP000005237">
    <property type="component" value="Unassembled WGS sequence"/>
</dbReference>
<feature type="transmembrane region" description="Helical" evidence="6">
    <location>
        <begin position="176"/>
        <end position="197"/>
    </location>
</feature>
<dbReference type="GO" id="GO:0022857">
    <property type="term" value="F:transmembrane transporter activity"/>
    <property type="evidence" value="ECO:0007669"/>
    <property type="project" value="InterPro"/>
</dbReference>
<feature type="transmembrane region" description="Helical" evidence="6">
    <location>
        <begin position="357"/>
        <end position="375"/>
    </location>
</feature>
<keyword evidence="4 6" id="KW-1133">Transmembrane helix</keyword>
<comment type="subcellular location">
    <subcellularLocation>
        <location evidence="1">Membrane</location>
        <topology evidence="1">Multi-pass membrane protein</topology>
    </subcellularLocation>
</comment>
<evidence type="ECO:0000256" key="1">
    <source>
        <dbReference type="ARBA" id="ARBA00004141"/>
    </source>
</evidence>
<dbReference type="EnsemblMetazoa" id="CJA06921.1">
    <property type="protein sequence ID" value="CJA06921.1"/>
    <property type="gene ID" value="WBGene00126125"/>
</dbReference>
<sequence length="490" mass="53622">MAVKGIGDDIHFHVNDVPHFTEIILFGLQQMLVCISGLLVTPYLLSNMLCAGVETLAIRVQIIAATFVTTGIATILQSTFGLRLAILHGPSFAFLPALHTFQQNYPCTSDTDPMQWRDKMQLISGSLFIATFLMPLFGITGLIGKISRYIGPVTIVPILVLLCVGTVPDIEQKVSLHWISVLELVLLISFVVLLENVEVPIPIYSFKEKKIKTIETRIFGQFPYLLGIAIVWFVCYILTVSNLIPEGSAARTDHNESIRVLQQTPWVQVPYPFAFGFPKFNVALAFAFTASTIACMIESVGNYGFMLIFIGVFSKVSALLATIPEAIIGGVLATGMSLICGVAFANLQSIDLGLSRNLTIIGLSIILGCTIPAHFEKSTGITGNETIDDSMGTLLKMGMLVGGLIAFLLDTIAPGATRKQRGFQEETEFEIEIDVEKDGFALSSFANRAILKVPSITKLPVVPSKESIKRIEELRMKKKFGEDQIIRGKK</sequence>
<feature type="transmembrane region" description="Helical" evidence="6">
    <location>
        <begin position="23"/>
        <end position="44"/>
    </location>
</feature>
<feature type="transmembrane region" description="Helical" evidence="6">
    <location>
        <begin position="327"/>
        <end position="345"/>
    </location>
</feature>
<dbReference type="PANTHER" id="PTHR11119">
    <property type="entry name" value="XANTHINE-URACIL / VITAMIN C PERMEASE FAMILY MEMBER"/>
    <property type="match status" value="1"/>
</dbReference>
<protein>
    <submittedName>
        <fullName evidence="7">Uncharacterized protein</fullName>
    </submittedName>
</protein>
<comment type="similarity">
    <text evidence="2">Belongs to the nucleobase:cation symporter-2 (NCS2) (TC 2.A.40) family.</text>
</comment>
<keyword evidence="5 6" id="KW-0472">Membrane</keyword>
<proteinExistence type="inferred from homology"/>
<feature type="transmembrane region" description="Helical" evidence="6">
    <location>
        <begin position="395"/>
        <end position="413"/>
    </location>
</feature>
<evidence type="ECO:0000313" key="7">
    <source>
        <dbReference type="EnsemblMetazoa" id="CJA06921.1"/>
    </source>
</evidence>
<keyword evidence="8" id="KW-1185">Reference proteome</keyword>
<evidence type="ECO:0000256" key="5">
    <source>
        <dbReference type="ARBA" id="ARBA00023136"/>
    </source>
</evidence>
<dbReference type="GO" id="GO:0016020">
    <property type="term" value="C:membrane"/>
    <property type="evidence" value="ECO:0007669"/>
    <property type="project" value="UniProtKB-SubCell"/>
</dbReference>
<dbReference type="AlphaFoldDB" id="A0A8R1HTC5"/>
<reference evidence="7" key="2">
    <citation type="submission" date="2022-06" db="UniProtKB">
        <authorList>
            <consortium name="EnsemblMetazoa"/>
        </authorList>
    </citation>
    <scope>IDENTIFICATION</scope>
    <source>
        <strain evidence="7">DF5081</strain>
    </source>
</reference>
<dbReference type="Pfam" id="PF00860">
    <property type="entry name" value="Xan_ur_permease"/>
    <property type="match status" value="2"/>
</dbReference>
<accession>A0A8R1HTC5</accession>
<evidence type="ECO:0000313" key="8">
    <source>
        <dbReference type="Proteomes" id="UP000005237"/>
    </source>
</evidence>
<name>A0A8R1HTC5_CAEJA</name>
<evidence type="ECO:0000256" key="4">
    <source>
        <dbReference type="ARBA" id="ARBA00022989"/>
    </source>
</evidence>
<feature type="transmembrane region" description="Helical" evidence="6">
    <location>
        <begin position="122"/>
        <end position="142"/>
    </location>
</feature>
<evidence type="ECO:0000256" key="2">
    <source>
        <dbReference type="ARBA" id="ARBA00008821"/>
    </source>
</evidence>
<feature type="transmembrane region" description="Helical" evidence="6">
    <location>
        <begin position="280"/>
        <end position="297"/>
    </location>
</feature>
<dbReference type="InterPro" id="IPR006043">
    <property type="entry name" value="NCS2"/>
</dbReference>
<evidence type="ECO:0000256" key="6">
    <source>
        <dbReference type="SAM" id="Phobius"/>
    </source>
</evidence>
<organism evidence="7 8">
    <name type="scientific">Caenorhabditis japonica</name>
    <dbReference type="NCBI Taxonomy" id="281687"/>
    <lineage>
        <taxon>Eukaryota</taxon>
        <taxon>Metazoa</taxon>
        <taxon>Ecdysozoa</taxon>
        <taxon>Nematoda</taxon>
        <taxon>Chromadorea</taxon>
        <taxon>Rhabditida</taxon>
        <taxon>Rhabditina</taxon>
        <taxon>Rhabditomorpha</taxon>
        <taxon>Rhabditoidea</taxon>
        <taxon>Rhabditidae</taxon>
        <taxon>Peloderinae</taxon>
        <taxon>Caenorhabditis</taxon>
    </lineage>
</organism>
<feature type="transmembrane region" description="Helical" evidence="6">
    <location>
        <begin position="56"/>
        <end position="76"/>
    </location>
</feature>
<feature type="transmembrane region" description="Helical" evidence="6">
    <location>
        <begin position="149"/>
        <end position="170"/>
    </location>
</feature>
<reference evidence="8" key="1">
    <citation type="submission" date="2010-08" db="EMBL/GenBank/DDBJ databases">
        <authorList>
            <consortium name="Caenorhabditis japonica Sequencing Consortium"/>
            <person name="Wilson R.K."/>
        </authorList>
    </citation>
    <scope>NUCLEOTIDE SEQUENCE [LARGE SCALE GENOMIC DNA]</scope>
    <source>
        <strain evidence="8">DF5081</strain>
    </source>
</reference>
<feature type="transmembrane region" description="Helical" evidence="6">
    <location>
        <begin position="304"/>
        <end position="321"/>
    </location>
</feature>
<feature type="transmembrane region" description="Helical" evidence="6">
    <location>
        <begin position="218"/>
        <end position="239"/>
    </location>
</feature>
<keyword evidence="3 6" id="KW-0812">Transmembrane</keyword>